<dbReference type="Proteomes" id="UP001195483">
    <property type="component" value="Unassembled WGS sequence"/>
</dbReference>
<keyword evidence="2" id="KW-1185">Reference proteome</keyword>
<evidence type="ECO:0000313" key="1">
    <source>
        <dbReference type="EMBL" id="KAK3610501.1"/>
    </source>
</evidence>
<reference evidence="1" key="1">
    <citation type="journal article" date="2021" name="Genome Biol. Evol.">
        <title>A High-Quality Reference Genome for a Parasitic Bivalve with Doubly Uniparental Inheritance (Bivalvia: Unionida).</title>
        <authorList>
            <person name="Smith C.H."/>
        </authorList>
    </citation>
    <scope>NUCLEOTIDE SEQUENCE</scope>
    <source>
        <strain evidence="1">CHS0354</strain>
    </source>
</reference>
<comment type="caution">
    <text evidence="1">The sequence shown here is derived from an EMBL/GenBank/DDBJ whole genome shotgun (WGS) entry which is preliminary data.</text>
</comment>
<name>A0AAE0WDB5_9BIVA</name>
<reference evidence="1" key="3">
    <citation type="submission" date="2023-05" db="EMBL/GenBank/DDBJ databases">
        <authorList>
            <person name="Smith C.H."/>
        </authorList>
    </citation>
    <scope>NUCLEOTIDE SEQUENCE</scope>
    <source>
        <strain evidence="1">CHS0354</strain>
        <tissue evidence="1">Mantle</tissue>
    </source>
</reference>
<organism evidence="1 2">
    <name type="scientific">Potamilus streckersoni</name>
    <dbReference type="NCBI Taxonomy" id="2493646"/>
    <lineage>
        <taxon>Eukaryota</taxon>
        <taxon>Metazoa</taxon>
        <taxon>Spiralia</taxon>
        <taxon>Lophotrochozoa</taxon>
        <taxon>Mollusca</taxon>
        <taxon>Bivalvia</taxon>
        <taxon>Autobranchia</taxon>
        <taxon>Heteroconchia</taxon>
        <taxon>Palaeoheterodonta</taxon>
        <taxon>Unionida</taxon>
        <taxon>Unionoidea</taxon>
        <taxon>Unionidae</taxon>
        <taxon>Ambleminae</taxon>
        <taxon>Lampsilini</taxon>
        <taxon>Potamilus</taxon>
    </lineage>
</organism>
<protein>
    <submittedName>
        <fullName evidence="1">Uncharacterized protein</fullName>
    </submittedName>
</protein>
<evidence type="ECO:0000313" key="2">
    <source>
        <dbReference type="Proteomes" id="UP001195483"/>
    </source>
</evidence>
<sequence>MELMRSEAEKDKLRCLTYHQNLSFGRPCEVTSLLPTARRSTTGSTAQSTRRYRPISLKSVDIQLLRHQDKSVLRQQDKLSLHDTESLLFSIETDDLTGTWAKRPTYTTRKTTQKHPPCNTGNTSYSRAAIAVD</sequence>
<dbReference type="AlphaFoldDB" id="A0AAE0WDB5"/>
<accession>A0AAE0WDB5</accession>
<feature type="non-terminal residue" evidence="1">
    <location>
        <position position="133"/>
    </location>
</feature>
<proteinExistence type="predicted"/>
<gene>
    <name evidence="1" type="ORF">CHS0354_008928</name>
</gene>
<reference evidence="1" key="2">
    <citation type="journal article" date="2021" name="Genome Biol. Evol.">
        <title>Developing a high-quality reference genome for a parasitic bivalve with doubly uniparental inheritance (Bivalvia: Unionida).</title>
        <authorList>
            <person name="Smith C.H."/>
        </authorList>
    </citation>
    <scope>NUCLEOTIDE SEQUENCE</scope>
    <source>
        <strain evidence="1">CHS0354</strain>
        <tissue evidence="1">Mantle</tissue>
    </source>
</reference>
<dbReference type="EMBL" id="JAEAOA010000587">
    <property type="protein sequence ID" value="KAK3610501.1"/>
    <property type="molecule type" value="Genomic_DNA"/>
</dbReference>